<dbReference type="Proteomes" id="UP000076881">
    <property type="component" value="Unassembled WGS sequence"/>
</dbReference>
<name>A0A168HG12_CORDF</name>
<evidence type="ECO:0000313" key="1">
    <source>
        <dbReference type="EMBL" id="OAA77724.1"/>
    </source>
</evidence>
<comment type="caution">
    <text evidence="1">The sequence shown here is derived from an EMBL/GenBank/DDBJ whole genome shotgun (WGS) entry which is preliminary data.</text>
</comment>
<dbReference type="InterPro" id="IPR027268">
    <property type="entry name" value="Peptidase_M4/M1_CTD_sf"/>
</dbReference>
<gene>
    <name evidence="1" type="ORF">LEL_04547</name>
</gene>
<accession>A0A168HG12</accession>
<evidence type="ECO:0000313" key="2">
    <source>
        <dbReference type="Proteomes" id="UP000076881"/>
    </source>
</evidence>
<dbReference type="OrthoDB" id="626167at2759"/>
<dbReference type="InterPro" id="IPR036034">
    <property type="entry name" value="PDZ_sf"/>
</dbReference>
<sequence length="563" mass="63673">MLRKSHPVLSLRIRPHFTSRGDVSHLSVSYTIPKSAFTGPNPHLNYTTWFGNFAAHPYTESDIYATDTAGRLPFIFVDETSTLQQWRLGRDPFSDLTLKMDVFPRKIDSHTAPGPRVDLRFDQGGLIGTGGWFLPQVAQRDLYTHTVEWDLSGGIPGTRAVWTYGEGPYRVEQLGTVDTFTRSCFMVGPIQSSPPGPQLHPAPGTCATYWFGSLPPVLQRLKSFNTALYTPMADFFQDLDGSYRVFIRTAPRGWGGSSFLGSYILEYSDSILDAADEEVTNLLAHEMVHSFTALSNEENGEENAWYIEGIAEYYAIFLPYRFGLVPPSYVTTRINGNLYRYYANPEINIPMDDAMKYFFTSWYSEWIPYDRGFVYLLLVDDQLRRLPGERDSNSSGLFDRIVLELSARWRRGEKVQRKDWLAIIDRFLQGRVDCAAQLHAVLTGKPSINLAGRRVGSTRNTLRETRQCVIQYGYSRLSASRGIVEGLVPGSHAERAGLCNGDVIVRTGSVAEAAQDPLAKYFVVVNRDGEETRIEYSPREDREVSCWLLESFKEDIIPASFIR</sequence>
<reference evidence="1 2" key="1">
    <citation type="journal article" date="2016" name="Genome Biol. Evol.">
        <title>Divergent and convergent evolution of fungal pathogenicity.</title>
        <authorList>
            <person name="Shang Y."/>
            <person name="Xiao G."/>
            <person name="Zheng P."/>
            <person name="Cen K."/>
            <person name="Zhan S."/>
            <person name="Wang C."/>
        </authorList>
    </citation>
    <scope>NUCLEOTIDE SEQUENCE [LARGE SCALE GENOMIC DNA]</scope>
    <source>
        <strain evidence="1 2">RCEF 1005</strain>
    </source>
</reference>
<dbReference type="Gene3D" id="1.10.390.10">
    <property type="entry name" value="Neutral Protease Domain 2"/>
    <property type="match status" value="1"/>
</dbReference>
<dbReference type="EMBL" id="AZHF01000003">
    <property type="protein sequence ID" value="OAA77724.1"/>
    <property type="molecule type" value="Genomic_DNA"/>
</dbReference>
<evidence type="ECO:0008006" key="3">
    <source>
        <dbReference type="Google" id="ProtNLM"/>
    </source>
</evidence>
<dbReference type="STRING" id="1081108.A0A168HG12"/>
<keyword evidence="2" id="KW-1185">Reference proteome</keyword>
<protein>
    <recommendedName>
        <fullName evidence="3">Peptidase M61 domain-containing protein</fullName>
    </recommendedName>
</protein>
<proteinExistence type="predicted"/>
<dbReference type="SUPFAM" id="SSF50156">
    <property type="entry name" value="PDZ domain-like"/>
    <property type="match status" value="1"/>
</dbReference>
<organism evidence="1 2">
    <name type="scientific">Akanthomyces lecanii RCEF 1005</name>
    <dbReference type="NCBI Taxonomy" id="1081108"/>
    <lineage>
        <taxon>Eukaryota</taxon>
        <taxon>Fungi</taxon>
        <taxon>Dikarya</taxon>
        <taxon>Ascomycota</taxon>
        <taxon>Pezizomycotina</taxon>
        <taxon>Sordariomycetes</taxon>
        <taxon>Hypocreomycetidae</taxon>
        <taxon>Hypocreales</taxon>
        <taxon>Cordycipitaceae</taxon>
        <taxon>Akanthomyces</taxon>
        <taxon>Cordyceps confragosa</taxon>
    </lineage>
</organism>
<dbReference type="AlphaFoldDB" id="A0A168HG12"/>